<organism evidence="2">
    <name type="scientific">bioreactor metagenome</name>
    <dbReference type="NCBI Taxonomy" id="1076179"/>
    <lineage>
        <taxon>unclassified sequences</taxon>
        <taxon>metagenomes</taxon>
        <taxon>ecological metagenomes</taxon>
    </lineage>
</organism>
<accession>A0A644XMH2</accession>
<proteinExistence type="predicted"/>
<dbReference type="Gene3D" id="3.40.50.2000">
    <property type="entry name" value="Glycogen Phosphorylase B"/>
    <property type="match status" value="2"/>
</dbReference>
<comment type="caution">
    <text evidence="2">The sequence shown here is derived from an EMBL/GenBank/DDBJ whole genome shotgun (WGS) entry which is preliminary data.</text>
</comment>
<dbReference type="InterPro" id="IPR028098">
    <property type="entry name" value="Glyco_trans_4-like_N"/>
</dbReference>
<dbReference type="SUPFAM" id="SSF53756">
    <property type="entry name" value="UDP-Glycosyltransferase/glycogen phosphorylase"/>
    <property type="match status" value="1"/>
</dbReference>
<evidence type="ECO:0000259" key="1">
    <source>
        <dbReference type="Pfam" id="PF13439"/>
    </source>
</evidence>
<dbReference type="CDD" id="cd03794">
    <property type="entry name" value="GT4_WbuB-like"/>
    <property type="match status" value="1"/>
</dbReference>
<evidence type="ECO:0000313" key="2">
    <source>
        <dbReference type="EMBL" id="MPM17370.1"/>
    </source>
</evidence>
<dbReference type="AlphaFoldDB" id="A0A644XMH2"/>
<feature type="domain" description="Glycosyltransferase subfamily 4-like N-terminal" evidence="1">
    <location>
        <begin position="90"/>
        <end position="216"/>
    </location>
</feature>
<sequence length="418" mass="48353">MQRWLKFVKYFRDFGIEPVVYTPQNPEFMAFDESLIKDIPENIQVIKTPIREPYNLYKIFTGKKGESIKPGFISKKESHGSLKENMSLFIRSNFFIPDPKFLWISPSVKFLNKFLKANKIDLIISTGPPHSMHLIARKVSKYSGIPWIADFRDPWTGMYNFKYLKYTSIVTKIHKALEKKVVSDSDATVVVTRQMSKEFFELGPKRLEVISNGYDENDFSFVDCPRDDKFTLTYTGLFYNDRNPAILWRVLRELKEEFPNFGKDLVIKLIGNIDPSIVEEINNSDLASNLFFHGYMQHDEIIRHQKSAQILLLSSGREPESKAILTGKFFEYLAARRPILSFGYKDGDLAEAIVATESGVSFEYDQKDGLKNWLVNKYNEYKTTGVNDTSGRIDIFSRRYLCGLYANLINSILSNKTK</sequence>
<dbReference type="Pfam" id="PF13439">
    <property type="entry name" value="Glyco_transf_4"/>
    <property type="match status" value="1"/>
</dbReference>
<dbReference type="EMBL" id="VSSQ01002784">
    <property type="protein sequence ID" value="MPM17370.1"/>
    <property type="molecule type" value="Genomic_DNA"/>
</dbReference>
<protein>
    <recommendedName>
        <fullName evidence="1">Glycosyltransferase subfamily 4-like N-terminal domain-containing protein</fullName>
    </recommendedName>
</protein>
<name>A0A644XMH2_9ZZZZ</name>
<gene>
    <name evidence="2" type="ORF">SDC9_63759</name>
</gene>
<reference evidence="2" key="1">
    <citation type="submission" date="2019-08" db="EMBL/GenBank/DDBJ databases">
        <authorList>
            <person name="Kucharzyk K."/>
            <person name="Murdoch R.W."/>
            <person name="Higgins S."/>
            <person name="Loffler F."/>
        </authorList>
    </citation>
    <scope>NUCLEOTIDE SEQUENCE</scope>
</reference>